<dbReference type="Pfam" id="PF13855">
    <property type="entry name" value="LRR_8"/>
    <property type="match status" value="1"/>
</dbReference>
<keyword evidence="2" id="KW-0472">Membrane</keyword>
<dbReference type="FunCoup" id="A0A8I5ZL91">
    <property type="interactions" value="116"/>
</dbReference>
<keyword evidence="2" id="KW-1133">Transmembrane helix</keyword>
<dbReference type="Ensembl" id="ENSRNOT00000110445.2">
    <property type="protein sequence ID" value="ENSRNOP00000078617.1"/>
    <property type="gene ID" value="ENSRNOG00000022565.8"/>
</dbReference>
<dbReference type="OMA" id="WHNVSAF"/>
<organism evidence="3 4">
    <name type="scientific">Rattus norvegicus</name>
    <name type="common">Rat</name>
    <dbReference type="NCBI Taxonomy" id="10116"/>
    <lineage>
        <taxon>Eukaryota</taxon>
        <taxon>Metazoa</taxon>
        <taxon>Chordata</taxon>
        <taxon>Craniata</taxon>
        <taxon>Vertebrata</taxon>
        <taxon>Euteleostomi</taxon>
        <taxon>Mammalia</taxon>
        <taxon>Eutheria</taxon>
        <taxon>Euarchontoglires</taxon>
        <taxon>Glires</taxon>
        <taxon>Rodentia</taxon>
        <taxon>Myomorpha</taxon>
        <taxon>Muroidea</taxon>
        <taxon>Muridae</taxon>
        <taxon>Murinae</taxon>
        <taxon>Rattus</taxon>
    </lineage>
</organism>
<dbReference type="SUPFAM" id="SSF52058">
    <property type="entry name" value="L domain-like"/>
    <property type="match status" value="1"/>
</dbReference>
<evidence type="ECO:0000256" key="2">
    <source>
        <dbReference type="SAM" id="Phobius"/>
    </source>
</evidence>
<dbReference type="OrthoDB" id="9835318at2759"/>
<evidence type="ECO:0000313" key="5">
    <source>
        <dbReference type="RGD" id="1564818"/>
    </source>
</evidence>
<dbReference type="InterPro" id="IPR032675">
    <property type="entry name" value="LRR_dom_sf"/>
</dbReference>
<feature type="region of interest" description="Disordered" evidence="1">
    <location>
        <begin position="220"/>
        <end position="257"/>
    </location>
</feature>
<dbReference type="InterPro" id="IPR001611">
    <property type="entry name" value="Leu-rich_rpt"/>
</dbReference>
<evidence type="ECO:0007829" key="6">
    <source>
        <dbReference type="PeptideAtlas" id="A0A8I5ZL91"/>
    </source>
</evidence>
<evidence type="ECO:0000256" key="1">
    <source>
        <dbReference type="SAM" id="MobiDB-lite"/>
    </source>
</evidence>
<dbReference type="Proteomes" id="UP000002494">
    <property type="component" value="Chromosome 16"/>
</dbReference>
<reference evidence="3" key="1">
    <citation type="submission" date="2024-01" db="EMBL/GenBank/DDBJ databases">
        <title>GRCr8: a new rat reference genome assembly contstructed from accurate long reads and long range scaffolding.</title>
        <authorList>
            <person name="Doris P.A."/>
            <person name="Kalbfleisch T."/>
            <person name="Li K."/>
            <person name="Howe K."/>
            <person name="Wood J."/>
        </authorList>
    </citation>
    <scope>NUCLEOTIDE SEQUENCE [LARGE SCALE GENOMIC DNA]</scope>
    <source>
        <strain evidence="3">Brown Norway</strain>
    </source>
</reference>
<proteinExistence type="evidence at protein level"/>
<feature type="transmembrane region" description="Helical" evidence="2">
    <location>
        <begin position="188"/>
        <end position="209"/>
    </location>
</feature>
<dbReference type="PANTHER" id="PTHR20878">
    <property type="entry name" value="LEUCINE-RICH REPEAT CONTAINING PROTEIN 25"/>
    <property type="match status" value="1"/>
</dbReference>
<name>A0A8I5ZL91_RAT</name>
<sequence>MVFNSFKPTVFTTQVARMGSTGAGLLWSCLPMLLALLHESGSQDLTCTVYASNVDWTQTFNDTCLNFSGLGLSLPQSQPLKARHAQVLDLSKNNLRVLPGVFFANLEKLQTLIVTHNHLDSVDGSLALRCDLELRADCSCGLASWQNVRQNNCSGQQQLCLHPVTAAPRNLSTFLQVSCPPGWAPGSIGALVAGTIFLALAVGGSVLAWRLRRRHVGKQGLSKVQNSHDGPTPVTDFLPRYSSRQPRPKAPDLPPNRSTMDYENVFIGQAAEDCSWSAARSCPSGDNDCYMNYRSVDLDPQPVYCNLESLGRAPLEDDERVVSWR</sequence>
<keyword evidence="6" id="KW-1267">Proteomics identification</keyword>
<dbReference type="InterPro" id="IPR039243">
    <property type="entry name" value="LRRC25"/>
</dbReference>
<dbReference type="RGD" id="1564818">
    <property type="gene designation" value="Lrrc25"/>
</dbReference>
<dbReference type="Gene3D" id="3.80.10.10">
    <property type="entry name" value="Ribonuclease Inhibitor"/>
    <property type="match status" value="1"/>
</dbReference>
<reference evidence="3" key="3">
    <citation type="submission" date="2025-09" db="UniProtKB">
        <authorList>
            <consortium name="Ensembl"/>
        </authorList>
    </citation>
    <scope>IDENTIFICATION</scope>
    <source>
        <strain evidence="3">Brown Norway</strain>
    </source>
</reference>
<dbReference type="GeneTree" id="ENSGT00390000004001"/>
<keyword evidence="4" id="KW-1185">Reference proteome</keyword>
<accession>A0A8I5ZL91</accession>
<dbReference type="PANTHER" id="PTHR20878:SF0">
    <property type="entry name" value="LEUCINE-RICH REPEAT-CONTAINING PROTEIN 25"/>
    <property type="match status" value="1"/>
</dbReference>
<dbReference type="AGR" id="RGD:1564818"/>
<gene>
    <name evidence="3 5" type="primary">Lrrc25</name>
</gene>
<evidence type="ECO:0000313" key="4">
    <source>
        <dbReference type="Proteomes" id="UP000002494"/>
    </source>
</evidence>
<evidence type="ECO:0000313" key="3">
    <source>
        <dbReference type="Ensembl" id="ENSRNOP00000078617.1"/>
    </source>
</evidence>
<protein>
    <submittedName>
        <fullName evidence="3">Leucine rich repeat containing 25</fullName>
    </submittedName>
</protein>
<dbReference type="AlphaFoldDB" id="A0A8I5ZL91"/>
<dbReference type="CDD" id="cd12087">
    <property type="entry name" value="TM_EGFR-like"/>
    <property type="match status" value="1"/>
</dbReference>
<reference evidence="3" key="2">
    <citation type="submission" date="2025-08" db="UniProtKB">
        <authorList>
            <consortium name="Ensembl"/>
        </authorList>
    </citation>
    <scope>IDENTIFICATION</scope>
    <source>
        <strain evidence="3">Brown Norway</strain>
    </source>
</reference>
<keyword evidence="2" id="KW-0812">Transmembrane</keyword>